<dbReference type="InterPro" id="IPR048355">
    <property type="entry name" value="MS_C"/>
</dbReference>
<evidence type="ECO:0000256" key="7">
    <source>
        <dbReference type="ARBA" id="ARBA00023140"/>
    </source>
</evidence>
<feature type="active site" description="Proton acceptor" evidence="9">
    <location>
        <position position="225"/>
    </location>
</feature>
<protein>
    <recommendedName>
        <fullName evidence="3 10">Malate synthase</fullName>
        <ecNumber evidence="3 10">2.3.3.9</ecNumber>
    </recommendedName>
</protein>
<dbReference type="InterPro" id="IPR046363">
    <property type="entry name" value="MS_N_TIM-barrel_dom"/>
</dbReference>
<dbReference type="AlphaFoldDB" id="A0A444S432"/>
<dbReference type="Pfam" id="PF20659">
    <property type="entry name" value="MS_C"/>
    <property type="match status" value="1"/>
</dbReference>
<comment type="subcellular location">
    <subcellularLocation>
        <location evidence="1">Peroxisome</location>
    </subcellularLocation>
</comment>
<dbReference type="SUPFAM" id="SSF51645">
    <property type="entry name" value="Malate synthase G"/>
    <property type="match status" value="1"/>
</dbReference>
<dbReference type="CDD" id="cd00727">
    <property type="entry name" value="malate_synt_A"/>
    <property type="match status" value="1"/>
</dbReference>
<gene>
    <name evidence="14" type="ORF">VDGE_01774</name>
</gene>
<evidence type="ECO:0000256" key="4">
    <source>
        <dbReference type="ARBA" id="ARBA00022435"/>
    </source>
</evidence>
<feature type="domain" description="Malate synthase C-terminal" evidence="13">
    <location>
        <begin position="472"/>
        <end position="587"/>
    </location>
</feature>
<evidence type="ECO:0000256" key="6">
    <source>
        <dbReference type="ARBA" id="ARBA00022679"/>
    </source>
</evidence>
<keyword evidence="7" id="KW-0576">Peroxisome</keyword>
<evidence type="ECO:0000256" key="8">
    <source>
        <dbReference type="ARBA" id="ARBA00047918"/>
    </source>
</evidence>
<dbReference type="InterPro" id="IPR006252">
    <property type="entry name" value="Malate_synthA"/>
</dbReference>
<name>A0A444S432_VERDA</name>
<comment type="catalytic activity">
    <reaction evidence="8 10">
        <text>glyoxylate + acetyl-CoA + H2O = (S)-malate + CoA + H(+)</text>
        <dbReference type="Rhea" id="RHEA:18181"/>
        <dbReference type="ChEBI" id="CHEBI:15377"/>
        <dbReference type="ChEBI" id="CHEBI:15378"/>
        <dbReference type="ChEBI" id="CHEBI:15589"/>
        <dbReference type="ChEBI" id="CHEBI:36655"/>
        <dbReference type="ChEBI" id="CHEBI:57287"/>
        <dbReference type="ChEBI" id="CHEBI:57288"/>
        <dbReference type="EC" id="2.3.3.9"/>
    </reaction>
</comment>
<reference evidence="14 15" key="1">
    <citation type="submission" date="2018-12" db="EMBL/GenBank/DDBJ databases">
        <title>Genome of Verticillium dahliae isolate Getta Getta.</title>
        <authorList>
            <person name="Gardiner D.M."/>
        </authorList>
    </citation>
    <scope>NUCLEOTIDE SEQUENCE [LARGE SCALE GENOMIC DNA]</scope>
    <source>
        <strain evidence="14 15">Getta Getta</strain>
    </source>
</reference>
<dbReference type="InterPro" id="IPR019830">
    <property type="entry name" value="Malate_synthase_CS"/>
</dbReference>
<evidence type="ECO:0000256" key="1">
    <source>
        <dbReference type="ARBA" id="ARBA00004275"/>
    </source>
</evidence>
<comment type="caution">
    <text evidence="14">The sequence shown here is derived from an EMBL/GenBank/DDBJ whole genome shotgun (WGS) entry which is preliminary data.</text>
</comment>
<keyword evidence="6 10" id="KW-0808">Transferase</keyword>
<evidence type="ECO:0000256" key="9">
    <source>
        <dbReference type="PIRSR" id="PIRSR601465-50"/>
    </source>
</evidence>
<evidence type="ECO:0000259" key="12">
    <source>
        <dbReference type="Pfam" id="PF20656"/>
    </source>
</evidence>
<evidence type="ECO:0000313" key="15">
    <source>
        <dbReference type="Proteomes" id="UP000288725"/>
    </source>
</evidence>
<dbReference type="InterPro" id="IPR044856">
    <property type="entry name" value="Malate_synth_C_sf"/>
</dbReference>
<dbReference type="PANTHER" id="PTHR42902">
    <property type="entry name" value="MALATE SYNTHASE"/>
    <property type="match status" value="1"/>
</dbReference>
<organism evidence="14 15">
    <name type="scientific">Verticillium dahliae</name>
    <name type="common">Verticillium wilt</name>
    <dbReference type="NCBI Taxonomy" id="27337"/>
    <lineage>
        <taxon>Eukaryota</taxon>
        <taxon>Fungi</taxon>
        <taxon>Dikarya</taxon>
        <taxon>Ascomycota</taxon>
        <taxon>Pezizomycotina</taxon>
        <taxon>Sordariomycetes</taxon>
        <taxon>Hypocreomycetidae</taxon>
        <taxon>Glomerellales</taxon>
        <taxon>Plectosphaerellaceae</taxon>
        <taxon>Verticillium</taxon>
    </lineage>
</organism>
<dbReference type="GO" id="GO:0004474">
    <property type="term" value="F:malate synthase activity"/>
    <property type="evidence" value="ECO:0007669"/>
    <property type="project" value="UniProtKB-EC"/>
</dbReference>
<dbReference type="FunFam" id="1.20.1220.12:FF:000001">
    <property type="entry name" value="Malate synthase"/>
    <property type="match status" value="1"/>
</dbReference>
<dbReference type="Gene3D" id="3.20.20.360">
    <property type="entry name" value="Malate synthase, domain 3"/>
    <property type="match status" value="1"/>
</dbReference>
<evidence type="ECO:0000256" key="10">
    <source>
        <dbReference type="RuleBase" id="RU000555"/>
    </source>
</evidence>
<accession>A0A444S432</accession>
<dbReference type="InterPro" id="IPR048356">
    <property type="entry name" value="MS_N"/>
</dbReference>
<evidence type="ECO:0000256" key="2">
    <source>
        <dbReference type="ARBA" id="ARBA00006394"/>
    </source>
</evidence>
<dbReference type="InterPro" id="IPR011076">
    <property type="entry name" value="Malate_synth_sf"/>
</dbReference>
<feature type="domain" description="Malate synthase N-terminal" evidence="12">
    <location>
        <begin position="67"/>
        <end position="129"/>
    </location>
</feature>
<dbReference type="FunFam" id="3.20.20.360:FF:000001">
    <property type="entry name" value="Malate synthase"/>
    <property type="match status" value="1"/>
</dbReference>
<dbReference type="UniPathway" id="UPA00703">
    <property type="reaction ID" value="UER00720"/>
</dbReference>
<evidence type="ECO:0000313" key="14">
    <source>
        <dbReference type="EMBL" id="RXG48166.1"/>
    </source>
</evidence>
<dbReference type="Pfam" id="PF01274">
    <property type="entry name" value="MS_TIM-barrel"/>
    <property type="match status" value="1"/>
</dbReference>
<evidence type="ECO:0000256" key="5">
    <source>
        <dbReference type="ARBA" id="ARBA00022532"/>
    </source>
</evidence>
<dbReference type="PANTHER" id="PTHR42902:SF1">
    <property type="entry name" value="MALATE SYNTHASE 1-RELATED"/>
    <property type="match status" value="1"/>
</dbReference>
<comment type="similarity">
    <text evidence="2 10">Belongs to the malate synthase family.</text>
</comment>
<dbReference type="GO" id="GO:0006099">
    <property type="term" value="P:tricarboxylic acid cycle"/>
    <property type="evidence" value="ECO:0007669"/>
    <property type="project" value="UniProtKB-KW"/>
</dbReference>
<dbReference type="Proteomes" id="UP000288725">
    <property type="component" value="Unassembled WGS sequence"/>
</dbReference>
<evidence type="ECO:0000259" key="11">
    <source>
        <dbReference type="Pfam" id="PF01274"/>
    </source>
</evidence>
<dbReference type="GO" id="GO:0006097">
    <property type="term" value="P:glyoxylate cycle"/>
    <property type="evidence" value="ECO:0007669"/>
    <property type="project" value="UniProtKB-UniPathway"/>
</dbReference>
<dbReference type="Gene3D" id="1.20.1220.12">
    <property type="entry name" value="Malate synthase, domain III"/>
    <property type="match status" value="1"/>
</dbReference>
<feature type="active site" description="Proton donor" evidence="9">
    <location>
        <position position="506"/>
    </location>
</feature>
<dbReference type="EMBL" id="RSDZ01000030">
    <property type="protein sequence ID" value="RXG48166.1"/>
    <property type="molecule type" value="Genomic_DNA"/>
</dbReference>
<dbReference type="EC" id="2.3.3.9" evidence="3 10"/>
<sequence length="599" mass="67046">MVSAVDSGLQIRAEEDVCRCLLDTHPPLPLQIIIFPRGHQWALCSPSKRHNPANTTTMATSEAILQGVNISGTIQDAQRKILTPEALTFLALLHRSFNPTRKALLERRKIRQAEIDRGSLPDFLPETKHIRENPTWKGAPPAPGLVDRRVEITGPTDRKMVVNALNADVFTYMADFEDSSAPTWDAMVNGQVNLYDANRRQVDFKQGPKEYKLRTDRTLPTLIVRPRGWHLEEKHVSVDGEPMSASLFDFGLYFFHNARQTLDIGIGPYFYLPKMESHLEARLWNDAFNLAQDYLHIPRGTVRATVLIETILAAFEMDEIIYELRDHSAGLNCGRWDYIFSVIKKFRSNPNFVLPDRSAVTMTSPFMDAYVKLLIQTCHRRGVHAMGGMAAQIPIKDDKAANDRAMDGVRADKLREVRAGHDGTWVAHPALASIAVDVFNKHMPTPNQLFVRREDVRVGAQDLLNMNVPGSITADGIRKNLLIGLGYMEAWLRGVGCVPINFLMEDAATAEVSRSQLWQWVRHGVKTDDGTTVDKGYALKVLRECTTELAGKAPKGHKYQLAAQYFAGQVTGEDYADFLTTLLYDEITAVGSASPASKL</sequence>
<feature type="domain" description="Malate synthase TIM barrel" evidence="11">
    <location>
        <begin position="221"/>
        <end position="465"/>
    </location>
</feature>
<keyword evidence="5 10" id="KW-0816">Tricarboxylic acid cycle</keyword>
<dbReference type="GO" id="GO:0005782">
    <property type="term" value="C:peroxisomal matrix"/>
    <property type="evidence" value="ECO:0007669"/>
    <property type="project" value="TreeGrafter"/>
</dbReference>
<evidence type="ECO:0000256" key="3">
    <source>
        <dbReference type="ARBA" id="ARBA00012636"/>
    </source>
</evidence>
<comment type="pathway">
    <text evidence="10">Carbohydrate metabolism; glyoxylate cycle; (S)-malate from isocitrate: step 2/2.</text>
</comment>
<dbReference type="Pfam" id="PF20656">
    <property type="entry name" value="MS_N"/>
    <property type="match status" value="1"/>
</dbReference>
<dbReference type="NCBIfam" id="TIGR01344">
    <property type="entry name" value="malate_syn_A"/>
    <property type="match status" value="1"/>
</dbReference>
<dbReference type="PROSITE" id="PS00510">
    <property type="entry name" value="MALATE_SYNTHASE"/>
    <property type="match status" value="1"/>
</dbReference>
<evidence type="ECO:0000259" key="13">
    <source>
        <dbReference type="Pfam" id="PF20659"/>
    </source>
</evidence>
<proteinExistence type="inferred from homology"/>
<dbReference type="InterPro" id="IPR001465">
    <property type="entry name" value="Malate_synthase_TIM"/>
</dbReference>
<keyword evidence="4 10" id="KW-0329">Glyoxylate bypass</keyword>